<keyword evidence="3" id="KW-1185">Reference proteome</keyword>
<feature type="signal peptide" evidence="1">
    <location>
        <begin position="1"/>
        <end position="22"/>
    </location>
</feature>
<dbReference type="EMBL" id="PCDP01000035">
    <property type="protein sequence ID" value="PZM14135.1"/>
    <property type="molecule type" value="Genomic_DNA"/>
</dbReference>
<dbReference type="Proteomes" id="UP000248925">
    <property type="component" value="Unassembled WGS sequence"/>
</dbReference>
<evidence type="ECO:0000256" key="1">
    <source>
        <dbReference type="SAM" id="SignalP"/>
    </source>
</evidence>
<comment type="caution">
    <text evidence="2">The sequence shown here is derived from an EMBL/GenBank/DDBJ whole genome shotgun (WGS) entry which is preliminary data.</text>
</comment>
<feature type="chain" id="PRO_5016151992" description="DUF945 domain-containing protein" evidence="1">
    <location>
        <begin position="23"/>
        <end position="485"/>
    </location>
</feature>
<sequence length="485" mass="52073">MRSNVFAAAAFFSLGLTVSSQAADVSEQGAKDLRGVLTQYLSRDLADSGFITVKPSTNRYEVTYDLSKFFDKISSSNFSIAGLKPLTMFAAPMDKGLWSIDGDNSLDISAHSKMGDAPATDISYSLASLVYTGVFDPGISYLRSLDVTAKDIKMSSKSAAQTVEATIAGMTSKLSTTDTGKPGKIDFLTSGTMPGFYEKITAPTVLPVEVRADAIDFNAKATNVPIRELRELVRFVFEHVKAKTLSKSGGDKFKALIRDALPLFGSLEETASANNLSVVTDKGNFGLKKLDYSFHMNGVTKASSIGFGMKADGFKLDAGMIPAGYEALVPDTTVIEVGIPDMNFAAAMDILLEADFSKAEPLSKAQTDRIGDVVFPKGSVTVDFPKIAATSGVYDFEVSGSVTGYPKQKDRYSLQASILARDYDKTIEFVQNAAKTDAQLNQVSFVMMMAKGFAKVDADGRQRWDVSVADDGTFTVNGQVIKAPK</sequence>
<dbReference type="AlphaFoldDB" id="A0A2W4CV30"/>
<protein>
    <recommendedName>
        <fullName evidence="4">DUF945 domain-containing protein</fullName>
    </recommendedName>
</protein>
<organism evidence="2 3">
    <name type="scientific">Rhizobium tubonense</name>
    <dbReference type="NCBI Taxonomy" id="484088"/>
    <lineage>
        <taxon>Bacteria</taxon>
        <taxon>Pseudomonadati</taxon>
        <taxon>Pseudomonadota</taxon>
        <taxon>Alphaproteobacteria</taxon>
        <taxon>Hyphomicrobiales</taxon>
        <taxon>Rhizobiaceae</taxon>
        <taxon>Rhizobium/Agrobacterium group</taxon>
        <taxon>Rhizobium</taxon>
    </lineage>
</organism>
<proteinExistence type="predicted"/>
<reference evidence="2 3" key="1">
    <citation type="journal article" date="2018" name="Sci. Rep.">
        <title>Rhizobium tumorigenes sp. nov., a novel plant tumorigenic bacterium isolated from cane gall tumors on thornless blackberry.</title>
        <authorList>
            <person name="Kuzmanovi N."/>
            <person name="Smalla K."/>
            <person name="Gronow S."/>
            <person name="PuBawska J."/>
        </authorList>
    </citation>
    <scope>NUCLEOTIDE SEQUENCE [LARGE SCALE GENOMIC DNA]</scope>
    <source>
        <strain evidence="2 3">CCBAU 85046</strain>
    </source>
</reference>
<dbReference type="OrthoDB" id="8301995at2"/>
<keyword evidence="1" id="KW-0732">Signal</keyword>
<gene>
    <name evidence="2" type="ORF">CPY51_13025</name>
</gene>
<name>A0A2W4CV30_9HYPH</name>
<evidence type="ECO:0000313" key="2">
    <source>
        <dbReference type="EMBL" id="PZM14135.1"/>
    </source>
</evidence>
<accession>A0A2W4CV30</accession>
<evidence type="ECO:0008006" key="4">
    <source>
        <dbReference type="Google" id="ProtNLM"/>
    </source>
</evidence>
<dbReference type="RefSeq" id="WP_111160983.1">
    <property type="nucleotide sequence ID" value="NZ_PCDP01000035.1"/>
</dbReference>
<evidence type="ECO:0000313" key="3">
    <source>
        <dbReference type="Proteomes" id="UP000248925"/>
    </source>
</evidence>